<keyword evidence="2" id="KW-1133">Transmembrane helix</keyword>
<evidence type="ECO:0000256" key="2">
    <source>
        <dbReference type="SAM" id="Phobius"/>
    </source>
</evidence>
<sequence>MPAYNCEAYIGDALRSILAQTYLKWEVIIVDDCSQDSTSDVVRRYAEVDNRIKYYRLHENSGAAKARNKGIEMAVGQYIAFLDSDDVWSTYKLEKQINFMRENQYTFTCTSYDKIDENGVKLNREIIAKVSSDYDGLLKTCPGNSTVIYDAVKIGKFFIPNIRKRNDYVMWLSVIKRANMLYGLQETLASHRVRSGSISSKKIDLVSYHWKVYREIEKLSFFKSCFLVFYWVIFTVLKLR</sequence>
<gene>
    <name evidence="4" type="ORF">FE782_11490</name>
</gene>
<dbReference type="AlphaFoldDB" id="A0A5R9GHC4"/>
<dbReference type="PANTHER" id="PTHR22916:SF3">
    <property type="entry name" value="UDP-GLCNAC:BETAGAL BETA-1,3-N-ACETYLGLUCOSAMINYLTRANSFERASE-LIKE PROTEIN 1"/>
    <property type="match status" value="1"/>
</dbReference>
<keyword evidence="2" id="KW-0472">Membrane</keyword>
<feature type="domain" description="Glycosyltransferase 2-like" evidence="3">
    <location>
        <begin position="1"/>
        <end position="127"/>
    </location>
</feature>
<organism evidence="4 5">
    <name type="scientific">Paenibacillus antri</name>
    <dbReference type="NCBI Taxonomy" id="2582848"/>
    <lineage>
        <taxon>Bacteria</taxon>
        <taxon>Bacillati</taxon>
        <taxon>Bacillota</taxon>
        <taxon>Bacilli</taxon>
        <taxon>Bacillales</taxon>
        <taxon>Paenibacillaceae</taxon>
        <taxon>Paenibacillus</taxon>
    </lineage>
</organism>
<dbReference type="CDD" id="cd00761">
    <property type="entry name" value="Glyco_tranf_GTA_type"/>
    <property type="match status" value="1"/>
</dbReference>
<keyword evidence="5" id="KW-1185">Reference proteome</keyword>
<accession>A0A5R9GHC4</accession>
<dbReference type="GO" id="GO:0016758">
    <property type="term" value="F:hexosyltransferase activity"/>
    <property type="evidence" value="ECO:0007669"/>
    <property type="project" value="UniProtKB-ARBA"/>
</dbReference>
<dbReference type="InterPro" id="IPR029044">
    <property type="entry name" value="Nucleotide-diphossugar_trans"/>
</dbReference>
<dbReference type="Proteomes" id="UP000309676">
    <property type="component" value="Unassembled WGS sequence"/>
</dbReference>
<dbReference type="OrthoDB" id="9785185at2"/>
<feature type="transmembrane region" description="Helical" evidence="2">
    <location>
        <begin position="221"/>
        <end position="239"/>
    </location>
</feature>
<evidence type="ECO:0000259" key="3">
    <source>
        <dbReference type="Pfam" id="PF00535"/>
    </source>
</evidence>
<protein>
    <submittedName>
        <fullName evidence="4">Glycosyltransferase family 2 protein</fullName>
    </submittedName>
</protein>
<dbReference type="EMBL" id="VCIW01000006">
    <property type="protein sequence ID" value="TLS52173.1"/>
    <property type="molecule type" value="Genomic_DNA"/>
</dbReference>
<comment type="caution">
    <text evidence="4">The sequence shown here is derived from an EMBL/GenBank/DDBJ whole genome shotgun (WGS) entry which is preliminary data.</text>
</comment>
<proteinExistence type="inferred from homology"/>
<evidence type="ECO:0000256" key="1">
    <source>
        <dbReference type="ARBA" id="ARBA00006739"/>
    </source>
</evidence>
<dbReference type="PANTHER" id="PTHR22916">
    <property type="entry name" value="GLYCOSYLTRANSFERASE"/>
    <property type="match status" value="1"/>
</dbReference>
<name>A0A5R9GHC4_9BACL</name>
<evidence type="ECO:0000313" key="5">
    <source>
        <dbReference type="Proteomes" id="UP000309676"/>
    </source>
</evidence>
<reference evidence="4 5" key="1">
    <citation type="submission" date="2019-05" db="EMBL/GenBank/DDBJ databases">
        <authorList>
            <person name="Narsing Rao M.P."/>
            <person name="Li W.J."/>
        </authorList>
    </citation>
    <scope>NUCLEOTIDE SEQUENCE [LARGE SCALE GENOMIC DNA]</scope>
    <source>
        <strain evidence="4 5">SYSU_K30003</strain>
    </source>
</reference>
<dbReference type="InterPro" id="IPR001173">
    <property type="entry name" value="Glyco_trans_2-like"/>
</dbReference>
<evidence type="ECO:0000313" key="4">
    <source>
        <dbReference type="EMBL" id="TLS52173.1"/>
    </source>
</evidence>
<keyword evidence="2" id="KW-0812">Transmembrane</keyword>
<dbReference type="Gene3D" id="3.90.550.10">
    <property type="entry name" value="Spore Coat Polysaccharide Biosynthesis Protein SpsA, Chain A"/>
    <property type="match status" value="1"/>
</dbReference>
<keyword evidence="4" id="KW-0808">Transferase</keyword>
<dbReference type="Pfam" id="PF00535">
    <property type="entry name" value="Glycos_transf_2"/>
    <property type="match status" value="1"/>
</dbReference>
<comment type="similarity">
    <text evidence="1">Belongs to the glycosyltransferase 2 family.</text>
</comment>
<dbReference type="SUPFAM" id="SSF53448">
    <property type="entry name" value="Nucleotide-diphospho-sugar transferases"/>
    <property type="match status" value="1"/>
</dbReference>